<feature type="compositionally biased region" description="Low complexity" evidence="1">
    <location>
        <begin position="634"/>
        <end position="645"/>
    </location>
</feature>
<feature type="compositionally biased region" description="Low complexity" evidence="1">
    <location>
        <begin position="270"/>
        <end position="283"/>
    </location>
</feature>
<feature type="region of interest" description="Disordered" evidence="1">
    <location>
        <begin position="690"/>
        <end position="1046"/>
    </location>
</feature>
<dbReference type="InterPro" id="IPR053109">
    <property type="entry name" value="Ser/Thr-Kinase-Related"/>
</dbReference>
<evidence type="ECO:0000256" key="1">
    <source>
        <dbReference type="SAM" id="MobiDB-lite"/>
    </source>
</evidence>
<feature type="compositionally biased region" description="Polar residues" evidence="1">
    <location>
        <begin position="96"/>
        <end position="129"/>
    </location>
</feature>
<protein>
    <submittedName>
        <fullName evidence="2">Uncharacterized protein</fullName>
    </submittedName>
</protein>
<evidence type="ECO:0000313" key="2">
    <source>
        <dbReference type="EMBL" id="KAF2194775.1"/>
    </source>
</evidence>
<feature type="compositionally biased region" description="Polar residues" evidence="1">
    <location>
        <begin position="527"/>
        <end position="537"/>
    </location>
</feature>
<feature type="compositionally biased region" description="Polar residues" evidence="1">
    <location>
        <begin position="972"/>
        <end position="982"/>
    </location>
</feature>
<feature type="compositionally biased region" description="Basic residues" evidence="1">
    <location>
        <begin position="936"/>
        <end position="948"/>
    </location>
</feature>
<sequence length="1046" mass="111911">MKKIKRVLSHGHRKSNDLTHGQGESTTTDPGQRAANTGTLSGEGSHLAGANHPTKQKGVASGSEGYHPIYDQFTGHDHTEPYGEPTKATKQPPHSIETTNLQQSPGNTTEGTSATAERTLETAGQTPASTEKPRRDGVGDGRFALAGAAGAAAASSAISPPEHKSERERENEHGHGGHAYTFTRDPYLADDKTSGPKFVEGPHARDTANRTDPHMHIPGEFPDPTPAEEPSEPQYGHAVAGAAPTSTEAQPRTSDQLREPTSEHHYGRDAALAGAGAASAGGLYVSQREDKKDTGPAPATIGPHESNTVHILDSRVRPDPQLQKHYRAGPTGEDPATRTVDPHESNIANIIDPKVQPEPEEMKGHTTTGPYQSGTLNRLDPKADSQARLEDENRYGRDAAIAGGVGATGLGTYVAGKHQKEPTDIGSDSVPGEASPYSSSKLDPRVNAKPTSGFEEQRFDPAARFGPGTYGSTGQYHGRDATLTGEAVGGAALAGHDTSKHHPGSPHSNISPSQQPSISQQTAQHQTTQPLSNIQKQTHYRPDHHSGRDTAIIGSTGAAGYGAYEAAKGYGDYRSTQPSAAMAEQRYDPTVPGAHDLNPSGQHHYGQDAAIAGGVGTASVGDDGVSKHDNEGIQQQPVSQASQQPTVTQDARDAPQQTRHHCGLDAAVAGSTGTAGVGAYAVSRHCKDDTQRATVTGDPQLPTATHQQPTATFQQPSTIQGPHDPNQPSQHHYSRDATIAGGVGAAGARAYTASQQRDESARQPPVSKENQQPTTGHRRYDSAQDPNNQQHHKRDAAVVGAAGVAGAGAGREYSKHEAEKAEKERLAQQKELERQQKAEQEEFEKKQNEQQKEFEKQQAKEKRHQNKLAAAEEKHHQKELEKEEKKRQKELEKEEKKHQKELEKEERKRHKPIAAEEGRRQKEQEKGQKEEEGKEKKHHLFGFLHKKDKHTDEKSDSEGERHSKEYAASGAGKSTPSSTLSPDTARHGPTSLAEDASTASIKSGVLGFPQGKSSEHAALDNRLTGRGLDSSQVQGSTGLPDRAGTG</sequence>
<feature type="compositionally biased region" description="Basic and acidic residues" evidence="1">
    <location>
        <begin position="161"/>
        <end position="175"/>
    </location>
</feature>
<dbReference type="Proteomes" id="UP000800200">
    <property type="component" value="Unassembled WGS sequence"/>
</dbReference>
<feature type="compositionally biased region" description="Polar residues" evidence="1">
    <location>
        <begin position="702"/>
        <end position="731"/>
    </location>
</feature>
<dbReference type="PANTHER" id="PTHR31534">
    <property type="entry name" value="ATAXIN 7, ISOFORM A"/>
    <property type="match status" value="1"/>
</dbReference>
<feature type="compositionally biased region" description="Basic and acidic residues" evidence="1">
    <location>
        <begin position="379"/>
        <end position="397"/>
    </location>
</feature>
<feature type="compositionally biased region" description="Basic and acidic residues" evidence="1">
    <location>
        <begin position="187"/>
        <end position="217"/>
    </location>
</feature>
<feature type="region of interest" description="Disordered" evidence="1">
    <location>
        <begin position="1"/>
        <end position="553"/>
    </location>
</feature>
<proteinExistence type="predicted"/>
<feature type="compositionally biased region" description="Basic and acidic residues" evidence="1">
    <location>
        <begin position="913"/>
        <end position="935"/>
    </location>
</feature>
<feature type="compositionally biased region" description="Low complexity" evidence="1">
    <location>
        <begin position="505"/>
        <end position="526"/>
    </location>
</feature>
<feature type="compositionally biased region" description="Polar residues" evidence="1">
    <location>
        <begin position="244"/>
        <end position="254"/>
    </location>
</feature>
<name>A0A6A6EUA8_9PEZI</name>
<feature type="region of interest" description="Disordered" evidence="1">
    <location>
        <begin position="614"/>
        <end position="659"/>
    </location>
</feature>
<feature type="compositionally biased region" description="Polar residues" evidence="1">
    <location>
        <begin position="18"/>
        <end position="42"/>
    </location>
</feature>
<gene>
    <name evidence="2" type="ORF">K469DRAFT_133126</name>
</gene>
<reference evidence="2" key="1">
    <citation type="journal article" date="2020" name="Stud. Mycol.">
        <title>101 Dothideomycetes genomes: a test case for predicting lifestyles and emergence of pathogens.</title>
        <authorList>
            <person name="Haridas S."/>
            <person name="Albert R."/>
            <person name="Binder M."/>
            <person name="Bloem J."/>
            <person name="Labutti K."/>
            <person name="Salamov A."/>
            <person name="Andreopoulos B."/>
            <person name="Baker S."/>
            <person name="Barry K."/>
            <person name="Bills G."/>
            <person name="Bluhm B."/>
            <person name="Cannon C."/>
            <person name="Castanera R."/>
            <person name="Culley D."/>
            <person name="Daum C."/>
            <person name="Ezra D."/>
            <person name="Gonzalez J."/>
            <person name="Henrissat B."/>
            <person name="Kuo A."/>
            <person name="Liang C."/>
            <person name="Lipzen A."/>
            <person name="Lutzoni F."/>
            <person name="Magnuson J."/>
            <person name="Mondo S."/>
            <person name="Nolan M."/>
            <person name="Ohm R."/>
            <person name="Pangilinan J."/>
            <person name="Park H.-J."/>
            <person name="Ramirez L."/>
            <person name="Alfaro M."/>
            <person name="Sun H."/>
            <person name="Tritt A."/>
            <person name="Yoshinaga Y."/>
            <person name="Zwiers L.-H."/>
            <person name="Turgeon B."/>
            <person name="Goodwin S."/>
            <person name="Spatafora J."/>
            <person name="Crous P."/>
            <person name="Grigoriev I."/>
        </authorList>
    </citation>
    <scope>NUCLEOTIDE SEQUENCE</scope>
    <source>
        <strain evidence="2">CBS 207.26</strain>
    </source>
</reference>
<accession>A0A6A6EUA8</accession>
<evidence type="ECO:0000313" key="3">
    <source>
        <dbReference type="Proteomes" id="UP000800200"/>
    </source>
</evidence>
<feature type="compositionally biased region" description="Polar residues" evidence="1">
    <location>
        <begin position="365"/>
        <end position="376"/>
    </location>
</feature>
<dbReference type="EMBL" id="ML994611">
    <property type="protein sequence ID" value="KAF2194775.1"/>
    <property type="molecule type" value="Genomic_DNA"/>
</dbReference>
<dbReference type="AlphaFoldDB" id="A0A6A6EUA8"/>
<feature type="compositionally biased region" description="Basic residues" evidence="1">
    <location>
        <begin position="1"/>
        <end position="13"/>
    </location>
</feature>
<feature type="compositionally biased region" description="Basic and acidic residues" evidence="1">
    <location>
        <begin position="255"/>
        <end position="268"/>
    </location>
</feature>
<feature type="compositionally biased region" description="Basic and acidic residues" evidence="1">
    <location>
        <begin position="949"/>
        <end position="965"/>
    </location>
</feature>
<dbReference type="OrthoDB" id="2590867at2759"/>
<feature type="compositionally biased region" description="Basic and acidic residues" evidence="1">
    <location>
        <begin position="812"/>
        <end position="860"/>
    </location>
</feature>
<dbReference type="PANTHER" id="PTHR31534:SF3">
    <property type="entry name" value="HPC2-RELATED DOMAIN-CONTAINING PROTEIN"/>
    <property type="match status" value="1"/>
</dbReference>
<feature type="compositionally biased region" description="Basic and acidic residues" evidence="1">
    <location>
        <begin position="870"/>
        <end position="906"/>
    </location>
</feature>
<feature type="compositionally biased region" description="Low complexity" evidence="1">
    <location>
        <begin position="144"/>
        <end position="157"/>
    </location>
</feature>
<feature type="compositionally biased region" description="Basic and acidic residues" evidence="1">
    <location>
        <begin position="355"/>
        <end position="364"/>
    </location>
</feature>
<organism evidence="2 3">
    <name type="scientific">Zopfia rhizophila CBS 207.26</name>
    <dbReference type="NCBI Taxonomy" id="1314779"/>
    <lineage>
        <taxon>Eukaryota</taxon>
        <taxon>Fungi</taxon>
        <taxon>Dikarya</taxon>
        <taxon>Ascomycota</taxon>
        <taxon>Pezizomycotina</taxon>
        <taxon>Dothideomycetes</taxon>
        <taxon>Dothideomycetes incertae sedis</taxon>
        <taxon>Zopfiaceae</taxon>
        <taxon>Zopfia</taxon>
    </lineage>
</organism>
<keyword evidence="3" id="KW-1185">Reference proteome</keyword>